<evidence type="ECO:0000313" key="1">
    <source>
        <dbReference type="EMBL" id="KAA8905394.1"/>
    </source>
</evidence>
<reference evidence="1 2" key="1">
    <citation type="submission" date="2019-07" db="EMBL/GenBank/DDBJ databases">
        <title>Genome assembly of two rare yeast pathogens: Diutina rugosa and Trichomonascus ciferrii.</title>
        <authorList>
            <person name="Mixao V."/>
            <person name="Saus E."/>
            <person name="Hansen A."/>
            <person name="Lass-Flor C."/>
            <person name="Gabaldon T."/>
        </authorList>
    </citation>
    <scope>NUCLEOTIDE SEQUENCE [LARGE SCALE GENOMIC DNA]</scope>
    <source>
        <strain evidence="1 2">CBS 613</strain>
    </source>
</reference>
<dbReference type="PANTHER" id="PTHR34065">
    <property type="entry name" value="CELL DIVISION CONTROL PROTEIN 14"/>
    <property type="match status" value="1"/>
</dbReference>
<dbReference type="OMA" id="QDNFQYN"/>
<comment type="caution">
    <text evidence="1">The sequence shown here is derived from an EMBL/GenBank/DDBJ whole genome shotgun (WGS) entry which is preliminary data.</text>
</comment>
<dbReference type="InterPro" id="IPR016024">
    <property type="entry name" value="ARM-type_fold"/>
</dbReference>
<dbReference type="SUPFAM" id="SSF48371">
    <property type="entry name" value="ARM repeat"/>
    <property type="match status" value="1"/>
</dbReference>
<evidence type="ECO:0008006" key="3">
    <source>
        <dbReference type="Google" id="ProtNLM"/>
    </source>
</evidence>
<keyword evidence="2" id="KW-1185">Reference proteome</keyword>
<name>A0A642UU86_DIURU</name>
<dbReference type="Proteomes" id="UP000449547">
    <property type="component" value="Unassembled WGS sequence"/>
</dbReference>
<dbReference type="EMBL" id="SWFT01000048">
    <property type="protein sequence ID" value="KAA8905394.1"/>
    <property type="molecule type" value="Genomic_DNA"/>
</dbReference>
<protein>
    <recommendedName>
        <fullName evidence="3">GBD/FH3 domain-containing protein</fullName>
    </recommendedName>
</protein>
<dbReference type="RefSeq" id="XP_034013695.1">
    <property type="nucleotide sequence ID" value="XM_034154013.1"/>
</dbReference>
<dbReference type="AlphaFoldDB" id="A0A642UU86"/>
<dbReference type="Pfam" id="PF08045">
    <property type="entry name" value="CDC14"/>
    <property type="match status" value="1"/>
</dbReference>
<organism evidence="1 2">
    <name type="scientific">Diutina rugosa</name>
    <name type="common">Yeast</name>
    <name type="synonym">Candida rugosa</name>
    <dbReference type="NCBI Taxonomy" id="5481"/>
    <lineage>
        <taxon>Eukaryota</taxon>
        <taxon>Fungi</taxon>
        <taxon>Dikarya</taxon>
        <taxon>Ascomycota</taxon>
        <taxon>Saccharomycotina</taxon>
        <taxon>Pichiomycetes</taxon>
        <taxon>Debaryomycetaceae</taxon>
        <taxon>Diutina</taxon>
    </lineage>
</organism>
<proteinExistence type="predicted"/>
<gene>
    <name evidence="1" type="ORF">DIURU_001467</name>
</gene>
<dbReference type="PANTHER" id="PTHR34065:SF1">
    <property type="entry name" value="CELL DIVISION CONTROL PROTEIN 14"/>
    <property type="match status" value="1"/>
</dbReference>
<accession>A0A642UU86</accession>
<dbReference type="VEuPathDB" id="FungiDB:DIURU_001467"/>
<dbReference type="GeneID" id="54780120"/>
<sequence>MDSQILQLIERLDEDASTVTKIDELLAKLLPSIEKLHVSRYVSPELQLFLDLQDDFRTNLTNALVEVYRNDEWNAEQVLVANRVLQGLLMIHPASRVVFHRQRNMASIIKYLGHEDMEVAKSTIITLIHVMINDLQNFRMFESAGGCSALIKRFDLDRQDQQNLNYKVIEFLLFYLVDEEGGPEALTGAQKSELFRSDFADIDWLVESLNDMKAELGTIRE</sequence>
<evidence type="ECO:0000313" key="2">
    <source>
        <dbReference type="Proteomes" id="UP000449547"/>
    </source>
</evidence>
<dbReference type="InterPro" id="IPR012535">
    <property type="entry name" value="Cell_div_Cdc14"/>
</dbReference>
<dbReference type="OrthoDB" id="5357220at2759"/>